<evidence type="ECO:0000313" key="2">
    <source>
        <dbReference type="WBParaSite" id="EN70_6056"/>
    </source>
</evidence>
<dbReference type="Proteomes" id="UP000095285">
    <property type="component" value="Unassembled WGS sequence"/>
</dbReference>
<protein>
    <submittedName>
        <fullName evidence="2">Uncharacterized protein</fullName>
    </submittedName>
</protein>
<keyword evidence="1" id="KW-1185">Reference proteome</keyword>
<dbReference type="AlphaFoldDB" id="A0A1I7VTE3"/>
<sequence>MLPRFIQEYERKEETYKIRWKRYKRPVRTTISALKFIKRTTKEKIVRLQPMTIEGKRRTSELIKYPIFAKTCDHRNSHTKRYIMPESHIHPEMRHEFWIPKGRMELNCTGCKRWTAKPFKLSAMPNLQKHELNNQESSHKRISLPLLSLLQTGMEQPKDKLSYSRFTKKAVHLEVIENLSAESFSHALKRFILRLVIQISFEQQCKPIPTSFQSREEVTHQTK</sequence>
<dbReference type="WBParaSite" id="EN70_6056">
    <property type="protein sequence ID" value="EN70_6056"/>
    <property type="gene ID" value="EN70_6056"/>
</dbReference>
<evidence type="ECO:0000313" key="1">
    <source>
        <dbReference type="Proteomes" id="UP000095285"/>
    </source>
</evidence>
<name>A0A1I7VTE3_LOALO</name>
<accession>A0A1I7VTE3</accession>
<reference evidence="2" key="2">
    <citation type="submission" date="2016-11" db="UniProtKB">
        <authorList>
            <consortium name="WormBaseParasite"/>
        </authorList>
    </citation>
    <scope>IDENTIFICATION</scope>
</reference>
<reference evidence="1" key="1">
    <citation type="submission" date="2012-04" db="EMBL/GenBank/DDBJ databases">
        <title>The Genome Sequence of Loa loa.</title>
        <authorList>
            <consortium name="The Broad Institute Genome Sequencing Platform"/>
            <consortium name="Broad Institute Genome Sequencing Center for Infectious Disease"/>
            <person name="Nutman T.B."/>
            <person name="Fink D.L."/>
            <person name="Russ C."/>
            <person name="Young S."/>
            <person name="Zeng Q."/>
            <person name="Gargeya S."/>
            <person name="Alvarado L."/>
            <person name="Berlin A."/>
            <person name="Chapman S.B."/>
            <person name="Chen Z."/>
            <person name="Freedman E."/>
            <person name="Gellesch M."/>
            <person name="Goldberg J."/>
            <person name="Griggs A."/>
            <person name="Gujja S."/>
            <person name="Heilman E.R."/>
            <person name="Heiman D."/>
            <person name="Howarth C."/>
            <person name="Mehta T."/>
            <person name="Neiman D."/>
            <person name="Pearson M."/>
            <person name="Roberts A."/>
            <person name="Saif S."/>
            <person name="Shea T."/>
            <person name="Shenoy N."/>
            <person name="Sisk P."/>
            <person name="Stolte C."/>
            <person name="Sykes S."/>
            <person name="White J."/>
            <person name="Yandava C."/>
            <person name="Haas B."/>
            <person name="Henn M.R."/>
            <person name="Nusbaum C."/>
            <person name="Birren B."/>
        </authorList>
    </citation>
    <scope>NUCLEOTIDE SEQUENCE [LARGE SCALE GENOMIC DNA]</scope>
</reference>
<organism evidence="1 2">
    <name type="scientific">Loa loa</name>
    <name type="common">Eye worm</name>
    <name type="synonym">Filaria loa</name>
    <dbReference type="NCBI Taxonomy" id="7209"/>
    <lineage>
        <taxon>Eukaryota</taxon>
        <taxon>Metazoa</taxon>
        <taxon>Ecdysozoa</taxon>
        <taxon>Nematoda</taxon>
        <taxon>Chromadorea</taxon>
        <taxon>Rhabditida</taxon>
        <taxon>Spirurina</taxon>
        <taxon>Spiruromorpha</taxon>
        <taxon>Filarioidea</taxon>
        <taxon>Onchocercidae</taxon>
        <taxon>Loa</taxon>
    </lineage>
</organism>
<proteinExistence type="predicted"/>